<proteinExistence type="predicted"/>
<reference evidence="2" key="2">
    <citation type="submission" date="2015-10" db="EMBL/GenBank/DDBJ databases">
        <title>Improved Draft Genome Sequence of Clostridium pasteurianum Strain ATCC 6013 (DSM 525) Using a Hybrid Next-Generation Sequencing Approach.</title>
        <authorList>
            <person name="Pyne M.E."/>
            <person name="Utturkar S.M."/>
            <person name="Brown S.D."/>
            <person name="Moo-Young M."/>
            <person name="Chung D.A."/>
            <person name="Chou P.C."/>
        </authorList>
    </citation>
    <scope>NUCLEOTIDE SEQUENCE</scope>
    <source>
        <strain evidence="2">ATCC 6013</strain>
    </source>
</reference>
<dbReference type="KEGG" id="cpae:CPAST_c18490"/>
<dbReference type="EMBL" id="CP009268">
    <property type="protein sequence ID" value="AJA51907.1"/>
    <property type="molecule type" value="Genomic_DNA"/>
</dbReference>
<dbReference type="RefSeq" id="WP_155760367.1">
    <property type="nucleotide sequence ID" value="NZ_ANZB01000004.1"/>
</dbReference>
<reference evidence="2 3" key="3">
    <citation type="journal article" name="Genome Announc.">
        <title>Improved Draft Genome Sequence of Clostridium pasteurianum Strain ATCC 6013 (DSM 525) Using a Hybrid Next-Generation Sequencing Approach.</title>
        <authorList>
            <person name="Pyne M.E."/>
            <person name="Utturkar S."/>
            <person name="Brown S.D."/>
            <person name="Moo-Young M."/>
            <person name="Chung D.A."/>
            <person name="Chou C.P."/>
        </authorList>
    </citation>
    <scope>NUCLEOTIDE SEQUENCE [LARGE SCALE GENOMIC DNA]</scope>
    <source>
        <strain evidence="2 3">ATCC 6013</strain>
    </source>
</reference>
<evidence type="ECO:0000313" key="2">
    <source>
        <dbReference type="EMBL" id="KRU12085.1"/>
    </source>
</evidence>
<evidence type="ECO:0000313" key="4">
    <source>
        <dbReference type="Proteomes" id="UP000030905"/>
    </source>
</evidence>
<dbReference type="KEGG" id="cpat:CLPA_c18490"/>
<name>A0A0H3J379_CLOPA</name>
<dbReference type="AlphaFoldDB" id="A0A0H3J379"/>
<dbReference type="PATRIC" id="fig|1262449.7.peg.1858"/>
<protein>
    <submittedName>
        <fullName evidence="1">Uncharacterized protein</fullName>
    </submittedName>
</protein>
<dbReference type="Proteomes" id="UP000028042">
    <property type="component" value="Unassembled WGS sequence"/>
</dbReference>
<evidence type="ECO:0000313" key="3">
    <source>
        <dbReference type="Proteomes" id="UP000028042"/>
    </source>
</evidence>
<dbReference type="GeneID" id="93076218"/>
<gene>
    <name evidence="1" type="ORF">CLPA_c18490</name>
    <name evidence="2" type="ORF">CP6013_01332</name>
</gene>
<evidence type="ECO:0000313" key="1">
    <source>
        <dbReference type="EMBL" id="AJA51907.1"/>
    </source>
</evidence>
<sequence length="47" mass="5461">MKYIFIIISILFILTILSLCRVASNADRKIEAILKEKNDNLKDNDIH</sequence>
<keyword evidence="4" id="KW-1185">Reference proteome</keyword>
<dbReference type="Proteomes" id="UP000030905">
    <property type="component" value="Chromosome"/>
</dbReference>
<organism evidence="1 4">
    <name type="scientific">Clostridium pasteurianum DSM 525 = ATCC 6013</name>
    <dbReference type="NCBI Taxonomy" id="1262449"/>
    <lineage>
        <taxon>Bacteria</taxon>
        <taxon>Bacillati</taxon>
        <taxon>Bacillota</taxon>
        <taxon>Clostridia</taxon>
        <taxon>Eubacteriales</taxon>
        <taxon>Clostridiaceae</taxon>
        <taxon>Clostridium</taxon>
    </lineage>
</organism>
<dbReference type="EMBL" id="JPGY02000001">
    <property type="protein sequence ID" value="KRU12085.1"/>
    <property type="molecule type" value="Genomic_DNA"/>
</dbReference>
<accession>A0A0H3J379</accession>
<reference evidence="1 4" key="1">
    <citation type="journal article" date="2015" name="Genome Announc.">
        <title>Complete Genome Sequence of the Nitrogen-Fixing and Solvent-Producing Clostridium pasteurianum DSM 525.</title>
        <authorList>
            <person name="Poehlein A."/>
            <person name="Grosse-Honebrink A."/>
            <person name="Zhang Y."/>
            <person name="Minton N.P."/>
            <person name="Daniel R."/>
        </authorList>
    </citation>
    <scope>NUCLEOTIDE SEQUENCE [LARGE SCALE GENOMIC DNA]</scope>
    <source>
        <strain evidence="1">DSM 525</strain>
        <strain evidence="4">DSM 525 / ATCC 6013</strain>
    </source>
</reference>